<gene>
    <name evidence="7" type="ORF">RUM44_013113</name>
</gene>
<keyword evidence="3" id="KW-0472">Membrane</keyword>
<name>A0ABR1BH04_POLSC</name>
<dbReference type="SUPFAM" id="SSF54236">
    <property type="entry name" value="Ubiquitin-like"/>
    <property type="match status" value="1"/>
</dbReference>
<evidence type="ECO:0000256" key="1">
    <source>
        <dbReference type="ARBA" id="ARBA00004370"/>
    </source>
</evidence>
<protein>
    <submittedName>
        <fullName evidence="7">Uncharacterized protein</fullName>
    </submittedName>
</protein>
<dbReference type="EMBL" id="JAWJWF010000001">
    <property type="protein sequence ID" value="KAK6641402.1"/>
    <property type="molecule type" value="Genomic_DNA"/>
</dbReference>
<dbReference type="PANTHER" id="PTHR10969">
    <property type="entry name" value="MICROTUBULE-ASSOCIATED PROTEINS 1A/1B LIGHT CHAIN 3-RELATED"/>
    <property type="match status" value="1"/>
</dbReference>
<dbReference type="Proteomes" id="UP001359485">
    <property type="component" value="Unassembled WGS sequence"/>
</dbReference>
<evidence type="ECO:0000313" key="8">
    <source>
        <dbReference type="Proteomes" id="UP001359485"/>
    </source>
</evidence>
<keyword evidence="4" id="KW-0449">Lipoprotein</keyword>
<comment type="subcellular location">
    <subcellularLocation>
        <location evidence="1">Membrane</location>
    </subcellularLocation>
</comment>
<proteinExistence type="inferred from homology"/>
<sequence length="176" mass="20323">MAPSVETNCRSNPSKNLASEDGTVSNNSELNFRGDDYSEKMENERPTEAGEKSKTYRTERSFYNSKLNNTRKEEAAAIRHKFPTKVPIIVDRFHKEASLPRLERCRFLAPQEITMSQFVTIIRNRMKLGSNQAFYLLVNNRSMLSLSKTLAEIYKDHKEKDGFLYMTYASQEVFGC</sequence>
<comment type="caution">
    <text evidence="7">The sequence shown here is derived from an EMBL/GenBank/DDBJ whole genome shotgun (WGS) entry which is preliminary data.</text>
</comment>
<feature type="compositionally biased region" description="Polar residues" evidence="6">
    <location>
        <begin position="1"/>
        <end position="30"/>
    </location>
</feature>
<dbReference type="InterPro" id="IPR029071">
    <property type="entry name" value="Ubiquitin-like_domsf"/>
</dbReference>
<evidence type="ECO:0000256" key="2">
    <source>
        <dbReference type="ARBA" id="ARBA00007293"/>
    </source>
</evidence>
<evidence type="ECO:0000256" key="5">
    <source>
        <dbReference type="RuleBase" id="RU004384"/>
    </source>
</evidence>
<organism evidence="7 8">
    <name type="scientific">Polyplax serrata</name>
    <name type="common">Common mouse louse</name>
    <dbReference type="NCBI Taxonomy" id="468196"/>
    <lineage>
        <taxon>Eukaryota</taxon>
        <taxon>Metazoa</taxon>
        <taxon>Ecdysozoa</taxon>
        <taxon>Arthropoda</taxon>
        <taxon>Hexapoda</taxon>
        <taxon>Insecta</taxon>
        <taxon>Pterygota</taxon>
        <taxon>Neoptera</taxon>
        <taxon>Paraneoptera</taxon>
        <taxon>Psocodea</taxon>
        <taxon>Troctomorpha</taxon>
        <taxon>Phthiraptera</taxon>
        <taxon>Anoplura</taxon>
        <taxon>Polyplacidae</taxon>
        <taxon>Polyplax</taxon>
    </lineage>
</organism>
<evidence type="ECO:0000256" key="6">
    <source>
        <dbReference type="SAM" id="MobiDB-lite"/>
    </source>
</evidence>
<accession>A0ABR1BH04</accession>
<evidence type="ECO:0000313" key="7">
    <source>
        <dbReference type="EMBL" id="KAK6641402.1"/>
    </source>
</evidence>
<feature type="region of interest" description="Disordered" evidence="6">
    <location>
        <begin position="1"/>
        <end position="55"/>
    </location>
</feature>
<evidence type="ECO:0000256" key="3">
    <source>
        <dbReference type="ARBA" id="ARBA00023136"/>
    </source>
</evidence>
<reference evidence="7 8" key="1">
    <citation type="submission" date="2023-09" db="EMBL/GenBank/DDBJ databases">
        <title>Genomes of two closely related lineages of the louse Polyplax serrata with different host specificities.</title>
        <authorList>
            <person name="Martinu J."/>
            <person name="Tarabai H."/>
            <person name="Stefka J."/>
            <person name="Hypsa V."/>
        </authorList>
    </citation>
    <scope>NUCLEOTIDE SEQUENCE [LARGE SCALE GENOMIC DNA]</scope>
    <source>
        <strain evidence="7">98ZLc_SE</strain>
    </source>
</reference>
<dbReference type="InterPro" id="IPR004241">
    <property type="entry name" value="Atg8-like"/>
</dbReference>
<evidence type="ECO:0000256" key="4">
    <source>
        <dbReference type="ARBA" id="ARBA00023288"/>
    </source>
</evidence>
<dbReference type="Gene3D" id="3.10.20.90">
    <property type="entry name" value="Phosphatidylinositol 3-kinase Catalytic Subunit, Chain A, domain 1"/>
    <property type="match status" value="1"/>
</dbReference>
<comment type="similarity">
    <text evidence="2 5">Belongs to the ATG8 family.</text>
</comment>
<keyword evidence="5" id="KW-0072">Autophagy</keyword>
<feature type="compositionally biased region" description="Basic and acidic residues" evidence="6">
    <location>
        <begin position="32"/>
        <end position="55"/>
    </location>
</feature>
<keyword evidence="8" id="KW-1185">Reference proteome</keyword>
<dbReference type="Pfam" id="PF02991">
    <property type="entry name" value="ATG8"/>
    <property type="match status" value="1"/>
</dbReference>